<sequence length="1320" mass="146084">MDINSLLAPQDSATADETPPQTRGGRRTHSSSQTPTSVPTPTVIGPEHSPSPGTRGVTLVNGSATVRQNPMTTVGMDTLADLASMQHHQQATRTSATSVRSAELIDPRQQLPTVSFQSMQTCPHNKRHCTPCGSLDITMADAPQSEPARPRDYAAACVSEEDQQTIAELITFLESNLYAYESYVKLINLLHQSFISHISSPTPSAHDGNPVSFELLGELRQVRVHMTERFAAGEEIWVDWISDESILGTTLEQHIDVIELCKQAVEDEPGSTKLWLLYGKWMRILYNAAHFGSHGSLNGMQIDIVNAWAEEEREMGKELFSWENMLDIWKQGVRATRYKINDSHLVWNGYAELLMEDLKMAPTTAKIEFLRAAFTDRLQVPHATWDQTFQEFSTFITTYDNASYEDTMVKTNALAKDAKAKYTIREGYELEAKKALESGDTTGEWNAFTTYLNWETGQSRKRVNILLCCALYERFLSRFGVAATLWEEYVYFILEKRVDIGPNAVSPLEILKRATRHCPWSGGLWSQYLLSLELAGKPFHEVEKVKHGATQTGLFDIGGWEEVMQVYIAWCGFLKRRAFLEKATDEDLDIAEVGIRSALEGVTELGKKKHGKEYRGDPKFRLESIYIQYLSEKGLWEEARDVWRELVKDRRDSHTFWLSYYSWEMLCWGRDSGEQHAAPANPVRLLPPPSHATGVLQQAVKRPDVDWPEKVWEALIDHVQIHDDAKELQEAILLVKRMSKVVKKKRELQALETAASAQDRGQDATAAAAATVVVDEEVTSSAKRKRGLEADASDASTSKKRKSRQGELDKTEQPVTDQLPAMSIVKRDRENTTVIVNNLPANATEAKVRQYFRDCGTINSIKLLPDGDGVSATATIEFDSREDVLTAQTRDMKKFDGSEIEVHVGTGSTLYVTNYPPTADEAYIRDLFKDVSDPANITPSAKKETTQLTFPKCGEIVDIRFPSLKFNTHRRFCYVQFKSPGQARSATKLNGMSLGERETLVAKISDPNHKQDRQGPVHEGREVFVANLDWSATEDELSQIFSKYGAVERARIPRKVNGASKGIGYVDEANAALDLHLTKFKSRVLNVALSEPNPAKRQATAIITSTEPSPDQPNGGHPASPGADAPALPPQAAHPPTSTIKEKTLGVMNVPDTVNDSRITQLFSAHGQLKKVVLRPDHKGAIVEFENVADAGKAALALDGAEIIPGRKLKIGSVQELMKEKAEYRDGKLTPSTLQKSAHVRRPARQSGTGRGGAGGKRRGGLGFKAGTRGAGEGGSGSSARESKEADKGGRRGGKESGGDGAAARKPKSNADFKAMFLKQ</sequence>
<feature type="compositionally biased region" description="Low complexity" evidence="4">
    <location>
        <begin position="30"/>
        <end position="43"/>
    </location>
</feature>
<dbReference type="CDD" id="cd00590">
    <property type="entry name" value="RRM_SF"/>
    <property type="match status" value="1"/>
</dbReference>
<evidence type="ECO:0000256" key="3">
    <source>
        <dbReference type="PROSITE-ProRule" id="PRU00176"/>
    </source>
</evidence>
<dbReference type="SMART" id="SM00386">
    <property type="entry name" value="HAT"/>
    <property type="match status" value="4"/>
</dbReference>
<evidence type="ECO:0000313" key="6">
    <source>
        <dbReference type="EMBL" id="KAH0537532.1"/>
    </source>
</evidence>
<dbReference type="InterPro" id="IPR031766">
    <property type="entry name" value="RRM_occluded"/>
</dbReference>
<dbReference type="SUPFAM" id="SSF54928">
    <property type="entry name" value="RNA-binding domain, RBD"/>
    <property type="match status" value="3"/>
</dbReference>
<dbReference type="SUPFAM" id="SSF48452">
    <property type="entry name" value="TPR-like"/>
    <property type="match status" value="1"/>
</dbReference>
<evidence type="ECO:0000256" key="1">
    <source>
        <dbReference type="ARBA" id="ARBA00022737"/>
    </source>
</evidence>
<feature type="region of interest" description="Disordered" evidence="4">
    <location>
        <begin position="1105"/>
        <end position="1138"/>
    </location>
</feature>
<feature type="region of interest" description="Disordered" evidence="4">
    <location>
        <begin position="773"/>
        <end position="823"/>
    </location>
</feature>
<feature type="compositionally biased region" description="Basic and acidic residues" evidence="4">
    <location>
        <begin position="1281"/>
        <end position="1298"/>
    </location>
</feature>
<dbReference type="Pfam" id="PF16842">
    <property type="entry name" value="RRM_occluded"/>
    <property type="match status" value="1"/>
</dbReference>
<evidence type="ECO:0000256" key="2">
    <source>
        <dbReference type="ARBA" id="ARBA00022884"/>
    </source>
</evidence>
<dbReference type="GO" id="GO:0006396">
    <property type="term" value="P:RNA processing"/>
    <property type="evidence" value="ECO:0007669"/>
    <property type="project" value="InterPro"/>
</dbReference>
<dbReference type="PANTHER" id="PTHR23236">
    <property type="entry name" value="EUKARYOTIC TRANSLATION INITIATION FACTOR 4B/4H"/>
    <property type="match status" value="1"/>
</dbReference>
<feature type="domain" description="RRM" evidence="5">
    <location>
        <begin position="1021"/>
        <end position="1092"/>
    </location>
</feature>
<reference evidence="6" key="1">
    <citation type="submission" date="2021-03" db="EMBL/GenBank/DDBJ databases">
        <title>Comparative genomics and phylogenomic investigation of the class Geoglossomycetes provide insights into ecological specialization and systematics.</title>
        <authorList>
            <person name="Melie T."/>
            <person name="Pirro S."/>
            <person name="Miller A.N."/>
            <person name="Quandt A."/>
        </authorList>
    </citation>
    <scope>NUCLEOTIDE SEQUENCE</scope>
    <source>
        <strain evidence="6">GBOQ0MN5Z8</strain>
    </source>
</reference>
<protein>
    <recommendedName>
        <fullName evidence="5">RRM domain-containing protein</fullName>
    </recommendedName>
</protein>
<gene>
    <name evidence="6" type="ORF">FGG08_005667</name>
</gene>
<feature type="domain" description="RRM" evidence="5">
    <location>
        <begin position="1143"/>
        <end position="1216"/>
    </location>
</feature>
<keyword evidence="1" id="KW-0677">Repeat</keyword>
<keyword evidence="7" id="KW-1185">Reference proteome</keyword>
<dbReference type="Pfam" id="PF00076">
    <property type="entry name" value="RRM_1"/>
    <property type="match status" value="3"/>
</dbReference>
<dbReference type="FunFam" id="1.25.40.10:FF:000632">
    <property type="entry name" value="Pre-mRNA splicing factor (Prp24), putative"/>
    <property type="match status" value="1"/>
</dbReference>
<dbReference type="CDD" id="cd12296">
    <property type="entry name" value="RRM1_Prp24"/>
    <property type="match status" value="1"/>
</dbReference>
<evidence type="ECO:0000256" key="4">
    <source>
        <dbReference type="SAM" id="MobiDB-lite"/>
    </source>
</evidence>
<dbReference type="InterPro" id="IPR000504">
    <property type="entry name" value="RRM_dom"/>
</dbReference>
<accession>A0A9P8I6S8</accession>
<dbReference type="OrthoDB" id="360390at2759"/>
<dbReference type="SMART" id="SM00360">
    <property type="entry name" value="RRM"/>
    <property type="match status" value="4"/>
</dbReference>
<dbReference type="GO" id="GO:0003723">
    <property type="term" value="F:RNA binding"/>
    <property type="evidence" value="ECO:0007669"/>
    <property type="project" value="UniProtKB-UniRule"/>
</dbReference>
<feature type="region of interest" description="Disordered" evidence="4">
    <location>
        <begin position="1222"/>
        <end position="1320"/>
    </location>
</feature>
<feature type="domain" description="RRM" evidence="5">
    <location>
        <begin position="908"/>
        <end position="1007"/>
    </location>
</feature>
<dbReference type="FunFam" id="3.30.70.330:FF:000523">
    <property type="entry name" value="Pre-mRNA splicing factor (Prp24), putative"/>
    <property type="match status" value="1"/>
</dbReference>
<dbReference type="PANTHER" id="PTHR23236:SF119">
    <property type="entry name" value="NUCLEAR RNA-BINDING PROTEIN SART-3"/>
    <property type="match status" value="1"/>
</dbReference>
<feature type="compositionally biased region" description="Polar residues" evidence="4">
    <location>
        <begin position="11"/>
        <end position="21"/>
    </location>
</feature>
<dbReference type="InterPro" id="IPR003107">
    <property type="entry name" value="HAT"/>
</dbReference>
<dbReference type="PROSITE" id="PS50102">
    <property type="entry name" value="RRM"/>
    <property type="match status" value="4"/>
</dbReference>
<comment type="caution">
    <text evidence="6">The sequence shown here is derived from an EMBL/GenBank/DDBJ whole genome shotgun (WGS) entry which is preliminary data.</text>
</comment>
<proteinExistence type="predicted"/>
<feature type="domain" description="RRM" evidence="5">
    <location>
        <begin position="832"/>
        <end position="917"/>
    </location>
</feature>
<evidence type="ECO:0000313" key="7">
    <source>
        <dbReference type="Proteomes" id="UP000698800"/>
    </source>
</evidence>
<dbReference type="Gene3D" id="3.30.70.330">
    <property type="match status" value="4"/>
</dbReference>
<feature type="region of interest" description="Disordered" evidence="4">
    <location>
        <begin position="1"/>
        <end position="59"/>
    </location>
</feature>
<keyword evidence="2 3" id="KW-0694">RNA-binding</keyword>
<dbReference type="InterPro" id="IPR035979">
    <property type="entry name" value="RBD_domain_sf"/>
</dbReference>
<evidence type="ECO:0000259" key="5">
    <source>
        <dbReference type="PROSITE" id="PS50102"/>
    </source>
</evidence>
<dbReference type="FunFam" id="3.30.70.330:FF:000588">
    <property type="entry name" value="Pre-mRNA splicing factor (Prp24), putative"/>
    <property type="match status" value="1"/>
</dbReference>
<dbReference type="InterPro" id="IPR011990">
    <property type="entry name" value="TPR-like_helical_dom_sf"/>
</dbReference>
<dbReference type="EMBL" id="JAGHQL010000141">
    <property type="protein sequence ID" value="KAH0537532.1"/>
    <property type="molecule type" value="Genomic_DNA"/>
</dbReference>
<dbReference type="CDD" id="cd12299">
    <property type="entry name" value="RRM4_Prp24"/>
    <property type="match status" value="1"/>
</dbReference>
<dbReference type="Proteomes" id="UP000698800">
    <property type="component" value="Unassembled WGS sequence"/>
</dbReference>
<dbReference type="InterPro" id="IPR012677">
    <property type="entry name" value="Nucleotide-bd_a/b_plait_sf"/>
</dbReference>
<organism evidence="6 7">
    <name type="scientific">Glutinoglossum americanum</name>
    <dbReference type="NCBI Taxonomy" id="1670608"/>
    <lineage>
        <taxon>Eukaryota</taxon>
        <taxon>Fungi</taxon>
        <taxon>Dikarya</taxon>
        <taxon>Ascomycota</taxon>
        <taxon>Pezizomycotina</taxon>
        <taxon>Geoglossomycetes</taxon>
        <taxon>Geoglossales</taxon>
        <taxon>Geoglossaceae</taxon>
        <taxon>Glutinoglossum</taxon>
    </lineage>
</organism>
<dbReference type="Gene3D" id="1.25.40.10">
    <property type="entry name" value="Tetratricopeptide repeat domain"/>
    <property type="match status" value="2"/>
</dbReference>
<name>A0A9P8I6S8_9PEZI</name>
<dbReference type="InterPro" id="IPR034397">
    <property type="entry name" value="Prp24_RRM1"/>
</dbReference>
<feature type="compositionally biased region" description="Gly residues" evidence="4">
    <location>
        <begin position="1249"/>
        <end position="1277"/>
    </location>
</feature>